<protein>
    <submittedName>
        <fullName evidence="1">Uncharacterized protein</fullName>
    </submittedName>
</protein>
<reference evidence="1" key="1">
    <citation type="submission" date="2023-05" db="EMBL/GenBank/DDBJ databases">
        <authorList>
            <person name="Stuckert A."/>
        </authorList>
    </citation>
    <scope>NUCLEOTIDE SEQUENCE</scope>
</reference>
<feature type="non-terminal residue" evidence="1">
    <location>
        <position position="1"/>
    </location>
</feature>
<organism evidence="1 2">
    <name type="scientific">Staurois parvus</name>
    <dbReference type="NCBI Taxonomy" id="386267"/>
    <lineage>
        <taxon>Eukaryota</taxon>
        <taxon>Metazoa</taxon>
        <taxon>Chordata</taxon>
        <taxon>Craniata</taxon>
        <taxon>Vertebrata</taxon>
        <taxon>Euteleostomi</taxon>
        <taxon>Amphibia</taxon>
        <taxon>Batrachia</taxon>
        <taxon>Anura</taxon>
        <taxon>Neobatrachia</taxon>
        <taxon>Ranoidea</taxon>
        <taxon>Ranidae</taxon>
        <taxon>Staurois</taxon>
    </lineage>
</organism>
<comment type="caution">
    <text evidence="1">The sequence shown here is derived from an EMBL/GenBank/DDBJ whole genome shotgun (WGS) entry which is preliminary data.</text>
</comment>
<dbReference type="Proteomes" id="UP001162483">
    <property type="component" value="Unassembled WGS sequence"/>
</dbReference>
<sequence>IRGIFTTRQTRHLPRAAFFRGAAPLPRRRDGRRDTRAMVTRWDQRGCGLLDGVCRA</sequence>
<name>A0ABN9B5R7_9NEOB</name>
<proteinExistence type="predicted"/>
<dbReference type="EMBL" id="CATNWA010002151">
    <property type="protein sequence ID" value="CAI9542198.1"/>
    <property type="molecule type" value="Genomic_DNA"/>
</dbReference>
<keyword evidence="2" id="KW-1185">Reference proteome</keyword>
<evidence type="ECO:0000313" key="1">
    <source>
        <dbReference type="EMBL" id="CAI9542198.1"/>
    </source>
</evidence>
<gene>
    <name evidence="1" type="ORF">SPARVUS_LOCUS2048541</name>
</gene>
<accession>A0ABN9B5R7</accession>
<evidence type="ECO:0000313" key="2">
    <source>
        <dbReference type="Proteomes" id="UP001162483"/>
    </source>
</evidence>